<feature type="compositionally biased region" description="Basic and acidic residues" evidence="1">
    <location>
        <begin position="136"/>
        <end position="152"/>
    </location>
</feature>
<feature type="compositionally biased region" description="Basic and acidic residues" evidence="1">
    <location>
        <begin position="184"/>
        <end position="199"/>
    </location>
</feature>
<reference evidence="2 3" key="1">
    <citation type="journal article" date="2018" name="PLoS ONE">
        <title>The draft genome of Kipferlia bialata reveals reductive genome evolution in fornicate parasites.</title>
        <authorList>
            <person name="Tanifuji G."/>
            <person name="Takabayashi S."/>
            <person name="Kume K."/>
            <person name="Takagi M."/>
            <person name="Nakayama T."/>
            <person name="Kamikawa R."/>
            <person name="Inagaki Y."/>
            <person name="Hashimoto T."/>
        </authorList>
    </citation>
    <scope>NUCLEOTIDE SEQUENCE [LARGE SCALE GENOMIC DNA]</scope>
    <source>
        <strain evidence="2">NY0173</strain>
    </source>
</reference>
<feature type="non-terminal residue" evidence="2">
    <location>
        <position position="1"/>
    </location>
</feature>
<accession>A0A9K3GM20</accession>
<feature type="region of interest" description="Disordered" evidence="1">
    <location>
        <begin position="133"/>
        <end position="155"/>
    </location>
</feature>
<sequence>YIFVDPTRATCLSLYPALCAHLCATHAVTDLACAACSLSALLPRGETETETEGEGEREGEREGWDLSMQGPRLLRLSISLALALEDSNNPGSALRLFRNIGSSLSGDDRDHRSGSYAVARSLMVATATSMGYQSVHRSDPFSEGEGEREGQAPDRTIPAEMDACIEALLELSISVASGAGGVDTRGHEKGQEKSRQRERERVWDQLVMLPEPIIVYDIVCRAACVDTHAQRQREGERERDELGGMCIAGARLLLTDVLLKYLVIYSSATDNYGICKALRIEPG</sequence>
<name>A0A9K3GM20_9EUKA</name>
<protein>
    <submittedName>
        <fullName evidence="2">Uncharacterized protein</fullName>
    </submittedName>
</protein>
<proteinExistence type="predicted"/>
<dbReference type="AlphaFoldDB" id="A0A9K3GM20"/>
<dbReference type="Proteomes" id="UP000265618">
    <property type="component" value="Unassembled WGS sequence"/>
</dbReference>
<feature type="compositionally biased region" description="Basic and acidic residues" evidence="1">
    <location>
        <begin position="54"/>
        <end position="63"/>
    </location>
</feature>
<organism evidence="2 3">
    <name type="scientific">Kipferlia bialata</name>
    <dbReference type="NCBI Taxonomy" id="797122"/>
    <lineage>
        <taxon>Eukaryota</taxon>
        <taxon>Metamonada</taxon>
        <taxon>Carpediemonas-like organisms</taxon>
        <taxon>Kipferlia</taxon>
    </lineage>
</organism>
<evidence type="ECO:0000313" key="2">
    <source>
        <dbReference type="EMBL" id="GIQ88784.1"/>
    </source>
</evidence>
<gene>
    <name evidence="2" type="ORF">KIPB_011112</name>
</gene>
<feature type="region of interest" description="Disordered" evidence="1">
    <location>
        <begin position="180"/>
        <end position="199"/>
    </location>
</feature>
<evidence type="ECO:0000256" key="1">
    <source>
        <dbReference type="SAM" id="MobiDB-lite"/>
    </source>
</evidence>
<comment type="caution">
    <text evidence="2">The sequence shown here is derived from an EMBL/GenBank/DDBJ whole genome shotgun (WGS) entry which is preliminary data.</text>
</comment>
<dbReference type="EMBL" id="BDIP01004383">
    <property type="protein sequence ID" value="GIQ88784.1"/>
    <property type="molecule type" value="Genomic_DNA"/>
</dbReference>
<keyword evidence="3" id="KW-1185">Reference proteome</keyword>
<evidence type="ECO:0000313" key="3">
    <source>
        <dbReference type="Proteomes" id="UP000265618"/>
    </source>
</evidence>
<feature type="region of interest" description="Disordered" evidence="1">
    <location>
        <begin position="44"/>
        <end position="63"/>
    </location>
</feature>